<dbReference type="PROSITE" id="PS50943">
    <property type="entry name" value="HTH_CROC1"/>
    <property type="match status" value="1"/>
</dbReference>
<dbReference type="GO" id="GO:0003677">
    <property type="term" value="F:DNA binding"/>
    <property type="evidence" value="ECO:0007669"/>
    <property type="project" value="InterPro"/>
</dbReference>
<proteinExistence type="predicted"/>
<feature type="domain" description="HTH cro/C1-type" evidence="1">
    <location>
        <begin position="20"/>
        <end position="52"/>
    </location>
</feature>
<reference evidence="2 3" key="1">
    <citation type="submission" date="2020-04" db="EMBL/GenBank/DDBJ databases">
        <title>MicrobeNet Type strains.</title>
        <authorList>
            <person name="Nicholson A.C."/>
        </authorList>
    </citation>
    <scope>NUCLEOTIDE SEQUENCE [LARGE SCALE GENOMIC DNA]</scope>
    <source>
        <strain evidence="2 3">ATCC BAA-277</strain>
    </source>
</reference>
<dbReference type="SUPFAM" id="SSF47413">
    <property type="entry name" value="lambda repressor-like DNA-binding domains"/>
    <property type="match status" value="1"/>
</dbReference>
<evidence type="ECO:0000259" key="1">
    <source>
        <dbReference type="PROSITE" id="PS50943"/>
    </source>
</evidence>
<name>A0A846Z5A5_9ACTN</name>
<protein>
    <submittedName>
        <fullName evidence="2">Helix-turn-helix transcriptional regulator</fullName>
    </submittedName>
</protein>
<dbReference type="RefSeq" id="WP_067629546.1">
    <property type="nucleotide sequence ID" value="NZ_JAAXPI010000026.1"/>
</dbReference>
<organism evidence="2 3">
    <name type="scientific">Actinomadura latina</name>
    <dbReference type="NCBI Taxonomy" id="163603"/>
    <lineage>
        <taxon>Bacteria</taxon>
        <taxon>Bacillati</taxon>
        <taxon>Actinomycetota</taxon>
        <taxon>Actinomycetes</taxon>
        <taxon>Streptosporangiales</taxon>
        <taxon>Thermomonosporaceae</taxon>
        <taxon>Actinomadura</taxon>
    </lineage>
</organism>
<dbReference type="Gene3D" id="1.10.260.40">
    <property type="entry name" value="lambda repressor-like DNA-binding domains"/>
    <property type="match status" value="1"/>
</dbReference>
<gene>
    <name evidence="2" type="ORF">HGB48_19140</name>
</gene>
<evidence type="ECO:0000313" key="3">
    <source>
        <dbReference type="Proteomes" id="UP000579250"/>
    </source>
</evidence>
<dbReference type="Pfam" id="PF19054">
    <property type="entry name" value="DUF5753"/>
    <property type="match status" value="1"/>
</dbReference>
<dbReference type="Pfam" id="PF13560">
    <property type="entry name" value="HTH_31"/>
    <property type="match status" value="1"/>
</dbReference>
<keyword evidence="3" id="KW-1185">Reference proteome</keyword>
<dbReference type="InterPro" id="IPR001387">
    <property type="entry name" value="Cro/C1-type_HTH"/>
</dbReference>
<accession>A0A846Z5A5</accession>
<dbReference type="CDD" id="cd00093">
    <property type="entry name" value="HTH_XRE"/>
    <property type="match status" value="1"/>
</dbReference>
<sequence length="286" mass="31822">MVRPSPDPHESIYAFLAYYLRFLRLQRGLTQADVAKLLNCSIGQVSKYESGEKQLGTRECAALDKAWDTGGVFTIWLGYAKLGIDANAPSRLDRYQRKAIEHCIYSHNLVPLPLQTEEYARSLLAAGHAAGLIDDLEVAVAMRMDLQAAILDGQPNLWILIDQIALRQMASPQVMADQRNKLVEMGKSRHVSVRILPLSAAPHTGVDGSYWCFTLPGRRLAAYSGNALGIGRVIDDQTEAVGVASRFQRLAARAWSEDQSREHLEQIGECYDDMAEEQLQPVTRNL</sequence>
<comment type="caution">
    <text evidence="2">The sequence shown here is derived from an EMBL/GenBank/DDBJ whole genome shotgun (WGS) entry which is preliminary data.</text>
</comment>
<dbReference type="SMART" id="SM00530">
    <property type="entry name" value="HTH_XRE"/>
    <property type="match status" value="1"/>
</dbReference>
<dbReference type="AlphaFoldDB" id="A0A846Z5A5"/>
<dbReference type="Proteomes" id="UP000579250">
    <property type="component" value="Unassembled WGS sequence"/>
</dbReference>
<evidence type="ECO:0000313" key="2">
    <source>
        <dbReference type="EMBL" id="NKZ05845.1"/>
    </source>
</evidence>
<dbReference type="InterPro" id="IPR043917">
    <property type="entry name" value="DUF5753"/>
</dbReference>
<dbReference type="EMBL" id="JAAXPI010000026">
    <property type="protein sequence ID" value="NKZ05845.1"/>
    <property type="molecule type" value="Genomic_DNA"/>
</dbReference>
<dbReference type="InterPro" id="IPR010982">
    <property type="entry name" value="Lambda_DNA-bd_dom_sf"/>
</dbReference>